<comment type="caution">
    <text evidence="1">The sequence shown here is derived from an EMBL/GenBank/DDBJ whole genome shotgun (WGS) entry which is preliminary data.</text>
</comment>
<proteinExistence type="predicted"/>
<gene>
    <name evidence="1" type="ORF">BU25DRAFT_409630</name>
</gene>
<sequence>MLNIHIALFALINCIYAASQIALFTDSNCLDSYKGLEGPNGYPNGSCTDFRRSGTYGSLQVVGLDSGCAVTIYVNDPETTICGGYQEEIQIGECWNSTFVYYSIDMCDIPTTSLTPSITPLSSSSPSASSGPATGILVGGIVGGLAGLGLILGFALWILARKKRARKHAAVQEHRHPAEMNADYHRHEMSEGKVVYKNHAAEVAQPPIELGGLELTPHELGDYETGRSKP</sequence>
<reference evidence="1" key="1">
    <citation type="journal article" date="2020" name="Stud. Mycol.">
        <title>101 Dothideomycetes genomes: a test case for predicting lifestyles and emergence of pathogens.</title>
        <authorList>
            <person name="Haridas S."/>
            <person name="Albert R."/>
            <person name="Binder M."/>
            <person name="Bloem J."/>
            <person name="Labutti K."/>
            <person name="Salamov A."/>
            <person name="Andreopoulos B."/>
            <person name="Baker S."/>
            <person name="Barry K."/>
            <person name="Bills G."/>
            <person name="Bluhm B."/>
            <person name="Cannon C."/>
            <person name="Castanera R."/>
            <person name="Culley D."/>
            <person name="Daum C."/>
            <person name="Ezra D."/>
            <person name="Gonzalez J."/>
            <person name="Henrissat B."/>
            <person name="Kuo A."/>
            <person name="Liang C."/>
            <person name="Lipzen A."/>
            <person name="Lutzoni F."/>
            <person name="Magnuson J."/>
            <person name="Mondo S."/>
            <person name="Nolan M."/>
            <person name="Ohm R."/>
            <person name="Pangilinan J."/>
            <person name="Park H.-J."/>
            <person name="Ramirez L."/>
            <person name="Alfaro M."/>
            <person name="Sun H."/>
            <person name="Tritt A."/>
            <person name="Yoshinaga Y."/>
            <person name="Zwiers L.-H."/>
            <person name="Turgeon B."/>
            <person name="Goodwin S."/>
            <person name="Spatafora J."/>
            <person name="Crous P."/>
            <person name="Grigoriev I."/>
        </authorList>
    </citation>
    <scope>NUCLEOTIDE SEQUENCE</scope>
    <source>
        <strain evidence="1">CBS 525.71</strain>
    </source>
</reference>
<accession>A0ACB6S730</accession>
<dbReference type="EMBL" id="MU006711">
    <property type="protein sequence ID" value="KAF2629168.1"/>
    <property type="molecule type" value="Genomic_DNA"/>
</dbReference>
<protein>
    <submittedName>
        <fullName evidence="1">Uncharacterized protein</fullName>
    </submittedName>
</protein>
<evidence type="ECO:0000313" key="1">
    <source>
        <dbReference type="EMBL" id="KAF2629168.1"/>
    </source>
</evidence>
<dbReference type="Proteomes" id="UP000799754">
    <property type="component" value="Unassembled WGS sequence"/>
</dbReference>
<name>A0ACB6S730_9PLEO</name>
<keyword evidence="2" id="KW-1185">Reference proteome</keyword>
<organism evidence="1 2">
    <name type="scientific">Macroventuria anomochaeta</name>
    <dbReference type="NCBI Taxonomy" id="301207"/>
    <lineage>
        <taxon>Eukaryota</taxon>
        <taxon>Fungi</taxon>
        <taxon>Dikarya</taxon>
        <taxon>Ascomycota</taxon>
        <taxon>Pezizomycotina</taxon>
        <taxon>Dothideomycetes</taxon>
        <taxon>Pleosporomycetidae</taxon>
        <taxon>Pleosporales</taxon>
        <taxon>Pleosporineae</taxon>
        <taxon>Didymellaceae</taxon>
        <taxon>Macroventuria</taxon>
    </lineage>
</organism>
<evidence type="ECO:0000313" key="2">
    <source>
        <dbReference type="Proteomes" id="UP000799754"/>
    </source>
</evidence>